<evidence type="ECO:0000256" key="6">
    <source>
        <dbReference type="ARBA" id="ARBA00022989"/>
    </source>
</evidence>
<dbReference type="PANTHER" id="PTHR33908">
    <property type="entry name" value="MANNOSYLTRANSFERASE YKCB-RELATED"/>
    <property type="match status" value="1"/>
</dbReference>
<evidence type="ECO:0000256" key="1">
    <source>
        <dbReference type="ARBA" id="ARBA00004651"/>
    </source>
</evidence>
<evidence type="ECO:0000256" key="4">
    <source>
        <dbReference type="ARBA" id="ARBA00022679"/>
    </source>
</evidence>
<dbReference type="RefSeq" id="WP_122197675.1">
    <property type="nucleotide sequence ID" value="NZ_JBHSKC010000001.1"/>
</dbReference>
<name>A0A3M2LQI7_9ACTN</name>
<evidence type="ECO:0000256" key="8">
    <source>
        <dbReference type="SAM" id="MobiDB-lite"/>
    </source>
</evidence>
<dbReference type="GO" id="GO:0009103">
    <property type="term" value="P:lipopolysaccharide biosynthetic process"/>
    <property type="evidence" value="ECO:0007669"/>
    <property type="project" value="UniProtKB-ARBA"/>
</dbReference>
<dbReference type="AlphaFoldDB" id="A0A3M2LQI7"/>
<dbReference type="PANTHER" id="PTHR33908:SF11">
    <property type="entry name" value="MEMBRANE PROTEIN"/>
    <property type="match status" value="1"/>
</dbReference>
<evidence type="ECO:0000313" key="11">
    <source>
        <dbReference type="Proteomes" id="UP000282674"/>
    </source>
</evidence>
<evidence type="ECO:0008006" key="12">
    <source>
        <dbReference type="Google" id="ProtNLM"/>
    </source>
</evidence>
<protein>
    <recommendedName>
        <fullName evidence="12">Glycosyltransferase RgtA/B/C/D-like domain-containing protein</fullName>
    </recommendedName>
</protein>
<feature type="transmembrane region" description="Helical" evidence="9">
    <location>
        <begin position="150"/>
        <end position="171"/>
    </location>
</feature>
<keyword evidence="3" id="KW-0328">Glycosyltransferase</keyword>
<sequence length="493" mass="52620">MKVDASARPPGSGRAAGKIEPGATARRHGPFALLLAVAVLARLVAMAGYPSTLWFGDSGAYLRGALDPAPSVLRPSGYSLLLWTLRPLHDFGAVAFTQHFFGLIVGVLPYLVVYRVASAARPHRTVLPGLLGCLAAAPVLLDAYQIQLEHIVLSDVLFEVLIAAAIAALLWRSAPSWPLALAAGLLLGGAAVTRTVGLPLVALALLLLIVRRVGWRTVGSLAAAFALVVGSYATWYHAENGRWGLSGTGGLFLFGRVAAFADCARIRPPVGERIFCRDWTHDTPGMDAAFAAMWGVHTPFQTFPGGAYDPDANSLAADFAQRAVLAQPLDYTWTVLEDAVRGFAPRRANRPTANTVAEYRFPAHYRRHGTTVKPSRRYGGVTARPRVVQPFARWIRAYQDLVFLPGPLLAALLLAALAGIVRRPRSPALLPLLAGVALIVVPAATADFDHRYLIPAVPLLSLAAVLPWVAGEGERADGGRPGDERPDRLRAAG</sequence>
<evidence type="ECO:0000256" key="5">
    <source>
        <dbReference type="ARBA" id="ARBA00022692"/>
    </source>
</evidence>
<evidence type="ECO:0000256" key="9">
    <source>
        <dbReference type="SAM" id="Phobius"/>
    </source>
</evidence>
<comment type="caution">
    <text evidence="10">The sequence shown here is derived from an EMBL/GenBank/DDBJ whole genome shotgun (WGS) entry which is preliminary data.</text>
</comment>
<feature type="transmembrane region" description="Helical" evidence="9">
    <location>
        <begin position="31"/>
        <end position="49"/>
    </location>
</feature>
<keyword evidence="7 9" id="KW-0472">Membrane</keyword>
<feature type="region of interest" description="Disordered" evidence="8">
    <location>
        <begin position="474"/>
        <end position="493"/>
    </location>
</feature>
<accession>A0A3M2LQI7</accession>
<dbReference type="OrthoDB" id="3212150at2"/>
<feature type="transmembrane region" description="Helical" evidence="9">
    <location>
        <begin position="452"/>
        <end position="470"/>
    </location>
</feature>
<evidence type="ECO:0000256" key="7">
    <source>
        <dbReference type="ARBA" id="ARBA00023136"/>
    </source>
</evidence>
<dbReference type="Proteomes" id="UP000282674">
    <property type="component" value="Unassembled WGS sequence"/>
</dbReference>
<comment type="subcellular location">
    <subcellularLocation>
        <location evidence="1">Cell membrane</location>
        <topology evidence="1">Multi-pass membrane protein</topology>
    </subcellularLocation>
</comment>
<dbReference type="InterPro" id="IPR050297">
    <property type="entry name" value="LipidA_mod_glycosyltrf_83"/>
</dbReference>
<evidence type="ECO:0000256" key="3">
    <source>
        <dbReference type="ARBA" id="ARBA00022676"/>
    </source>
</evidence>
<feature type="region of interest" description="Disordered" evidence="8">
    <location>
        <begin position="1"/>
        <end position="20"/>
    </location>
</feature>
<evidence type="ECO:0000256" key="2">
    <source>
        <dbReference type="ARBA" id="ARBA00022475"/>
    </source>
</evidence>
<keyword evidence="6 9" id="KW-1133">Transmembrane helix</keyword>
<gene>
    <name evidence="10" type="ORF">EBO15_29215</name>
</gene>
<feature type="transmembrane region" description="Helical" evidence="9">
    <location>
        <begin position="91"/>
        <end position="113"/>
    </location>
</feature>
<proteinExistence type="predicted"/>
<feature type="transmembrane region" description="Helical" evidence="9">
    <location>
        <begin position="427"/>
        <end position="445"/>
    </location>
</feature>
<reference evidence="10 11" key="1">
    <citation type="submission" date="2018-10" db="EMBL/GenBank/DDBJ databases">
        <title>Isolation from soil.</title>
        <authorList>
            <person name="Hu J."/>
        </authorList>
    </citation>
    <scope>NUCLEOTIDE SEQUENCE [LARGE SCALE GENOMIC DNA]</scope>
    <source>
        <strain evidence="10 11">NEAU-Ht49</strain>
    </source>
</reference>
<keyword evidence="5 9" id="KW-0812">Transmembrane</keyword>
<dbReference type="GO" id="GO:0005886">
    <property type="term" value="C:plasma membrane"/>
    <property type="evidence" value="ECO:0007669"/>
    <property type="project" value="UniProtKB-SubCell"/>
</dbReference>
<keyword evidence="4" id="KW-0808">Transferase</keyword>
<keyword evidence="2" id="KW-1003">Cell membrane</keyword>
<evidence type="ECO:0000313" key="10">
    <source>
        <dbReference type="EMBL" id="RMI39647.1"/>
    </source>
</evidence>
<organism evidence="10 11">
    <name type="scientific">Actinomadura harenae</name>
    <dbReference type="NCBI Taxonomy" id="2483351"/>
    <lineage>
        <taxon>Bacteria</taxon>
        <taxon>Bacillati</taxon>
        <taxon>Actinomycetota</taxon>
        <taxon>Actinomycetes</taxon>
        <taxon>Streptosporangiales</taxon>
        <taxon>Thermomonosporaceae</taxon>
        <taxon>Actinomadura</taxon>
    </lineage>
</organism>
<dbReference type="GO" id="GO:0016763">
    <property type="term" value="F:pentosyltransferase activity"/>
    <property type="evidence" value="ECO:0007669"/>
    <property type="project" value="TreeGrafter"/>
</dbReference>
<feature type="transmembrane region" description="Helical" evidence="9">
    <location>
        <begin position="401"/>
        <end position="421"/>
    </location>
</feature>
<feature type="transmembrane region" description="Helical" evidence="9">
    <location>
        <begin position="183"/>
        <end position="209"/>
    </location>
</feature>
<keyword evidence="11" id="KW-1185">Reference proteome</keyword>
<dbReference type="EMBL" id="RFFG01000064">
    <property type="protein sequence ID" value="RMI39647.1"/>
    <property type="molecule type" value="Genomic_DNA"/>
</dbReference>
<feature type="transmembrane region" description="Helical" evidence="9">
    <location>
        <begin position="215"/>
        <end position="235"/>
    </location>
</feature>